<reference evidence="1" key="1">
    <citation type="submission" date="2021-01" db="EMBL/GenBank/DDBJ databases">
        <authorList>
            <person name="Zahm M."/>
            <person name="Roques C."/>
            <person name="Cabau C."/>
            <person name="Klopp C."/>
            <person name="Donnadieu C."/>
            <person name="Jouanno E."/>
            <person name="Lampietro C."/>
            <person name="Louis A."/>
            <person name="Herpin A."/>
            <person name="Echchiki A."/>
            <person name="Berthelot C."/>
            <person name="Parey E."/>
            <person name="Roest-Crollius H."/>
            <person name="Braasch I."/>
            <person name="Postlethwait J."/>
            <person name="Bobe J."/>
            <person name="Montfort J."/>
            <person name="Bouchez O."/>
            <person name="Begum T."/>
            <person name="Mejri S."/>
            <person name="Adams A."/>
            <person name="Chen W.-J."/>
            <person name="Guiguen Y."/>
        </authorList>
    </citation>
    <scope>NUCLEOTIDE SEQUENCE</scope>
    <source>
        <strain evidence="1">YG-15Mar2019-1</strain>
        <tissue evidence="1">Brain</tissue>
    </source>
</reference>
<protein>
    <submittedName>
        <fullName evidence="1">Uncharacterized protein</fullName>
    </submittedName>
</protein>
<evidence type="ECO:0000313" key="2">
    <source>
        <dbReference type="Proteomes" id="UP001046870"/>
    </source>
</evidence>
<dbReference type="Proteomes" id="UP001046870">
    <property type="component" value="Chromosome 5"/>
</dbReference>
<evidence type="ECO:0000313" key="1">
    <source>
        <dbReference type="EMBL" id="KAG7477906.1"/>
    </source>
</evidence>
<name>A0A9D3TF05_MEGAT</name>
<dbReference type="EMBL" id="JAFDVH010000005">
    <property type="protein sequence ID" value="KAG7477906.1"/>
    <property type="molecule type" value="Genomic_DNA"/>
</dbReference>
<organism evidence="1 2">
    <name type="scientific">Megalops atlanticus</name>
    <name type="common">Tarpon</name>
    <name type="synonym">Clupea gigantea</name>
    <dbReference type="NCBI Taxonomy" id="7932"/>
    <lineage>
        <taxon>Eukaryota</taxon>
        <taxon>Metazoa</taxon>
        <taxon>Chordata</taxon>
        <taxon>Craniata</taxon>
        <taxon>Vertebrata</taxon>
        <taxon>Euteleostomi</taxon>
        <taxon>Actinopterygii</taxon>
        <taxon>Neopterygii</taxon>
        <taxon>Teleostei</taxon>
        <taxon>Elopiformes</taxon>
        <taxon>Megalopidae</taxon>
        <taxon>Megalops</taxon>
    </lineage>
</organism>
<comment type="caution">
    <text evidence="1">The sequence shown here is derived from an EMBL/GenBank/DDBJ whole genome shotgun (WGS) entry which is preliminary data.</text>
</comment>
<sequence length="78" mass="8210">MYMQANEPVNDTALVGHFRLGVSSQCCSIFGVVLTDILNVIGCRNLPGLLVFLRRLVAVGGPQSAGDSSSAVKGTMQQ</sequence>
<accession>A0A9D3TF05</accession>
<proteinExistence type="predicted"/>
<dbReference type="AlphaFoldDB" id="A0A9D3TF05"/>
<keyword evidence="2" id="KW-1185">Reference proteome</keyword>
<gene>
    <name evidence="1" type="ORF">MATL_G00074450</name>
</gene>